<keyword evidence="4 6" id="KW-0802">TPR repeat</keyword>
<protein>
    <recommendedName>
        <fullName evidence="10">MalT-like TPR region domain-containing protein</fullName>
    </recommendedName>
</protein>
<comment type="subcellular location">
    <subcellularLocation>
        <location evidence="1">Cytoplasm</location>
    </subcellularLocation>
</comment>
<keyword evidence="7" id="KW-0175">Coiled coil</keyword>
<dbReference type="PANTHER" id="PTHR46630:SF1">
    <property type="entry name" value="TETRATRICOPEPTIDE REPEAT PROTEIN 29"/>
    <property type="match status" value="1"/>
</dbReference>
<evidence type="ECO:0000256" key="1">
    <source>
        <dbReference type="ARBA" id="ARBA00004496"/>
    </source>
</evidence>
<dbReference type="PANTHER" id="PTHR46630">
    <property type="entry name" value="TETRATRICOPEPTIDE REPEAT PROTEIN 29"/>
    <property type="match status" value="1"/>
</dbReference>
<dbReference type="SMART" id="SM00028">
    <property type="entry name" value="TPR"/>
    <property type="match status" value="4"/>
</dbReference>
<name>A0ABQ3V9B5_9CHLR</name>
<dbReference type="Pfam" id="PF13424">
    <property type="entry name" value="TPR_12"/>
    <property type="match status" value="1"/>
</dbReference>
<reference evidence="8 9" key="1">
    <citation type="journal article" date="2021" name="Int. J. Syst. Evol. Microbiol.">
        <title>Reticulibacter mediterranei gen. nov., sp. nov., within the new family Reticulibacteraceae fam. nov., and Ktedonospora formicarum gen. nov., sp. nov., Ktedonobacter robiniae sp. nov., Dictyobacter formicarum sp. nov. and Dictyobacter arantiisoli sp. nov., belonging to the class Ktedonobacteria.</title>
        <authorList>
            <person name="Yabe S."/>
            <person name="Zheng Y."/>
            <person name="Wang C.M."/>
            <person name="Sakai Y."/>
            <person name="Abe K."/>
            <person name="Yokota A."/>
            <person name="Donadio S."/>
            <person name="Cavaletti L."/>
            <person name="Monciardini P."/>
        </authorList>
    </citation>
    <scope>NUCLEOTIDE SEQUENCE [LARGE SCALE GENOMIC DNA]</scope>
    <source>
        <strain evidence="8 9">SOSP1-9</strain>
    </source>
</reference>
<sequence>MALSAKEITTHYTSSLHSLGEIAWSYYYQGQLDGAMQLFERGSHLLDFPEITDLDQAQFLLKYAEFLIANYLLTNQNEDLALTTIDRAQAAARKSQDQLQQATAHYLIGQMKYYQNMHKGIQDYTEARTRLQQANKLYSDLRDTEGIAQTLFYVGLTYEREDDKQRAESHYQQALKIAREHSHKWIISEATRHLAGLMMQQDTDLALRYALESLRLRSEIGFKRALPLAHFLVSDIYALRNELDAALEQCRQGQQLAEEMGIRSAMLNGLLTMGQIQLQQGAFAEARTSFEAAYQLAQKTNIAFAIAAAQDSLAQLQTRVSEN</sequence>
<dbReference type="Gene3D" id="1.25.40.10">
    <property type="entry name" value="Tetratricopeptide repeat domain"/>
    <property type="match status" value="1"/>
</dbReference>
<dbReference type="InterPro" id="IPR011990">
    <property type="entry name" value="TPR-like_helical_dom_sf"/>
</dbReference>
<evidence type="ECO:0000256" key="2">
    <source>
        <dbReference type="ARBA" id="ARBA00022490"/>
    </source>
</evidence>
<keyword evidence="3" id="KW-0677">Repeat</keyword>
<evidence type="ECO:0008006" key="10">
    <source>
        <dbReference type="Google" id="ProtNLM"/>
    </source>
</evidence>
<dbReference type="EMBL" id="BNJJ01000002">
    <property type="protein sequence ID" value="GHO82712.1"/>
    <property type="molecule type" value="Genomic_DNA"/>
</dbReference>
<organism evidence="8 9">
    <name type="scientific">Dictyobacter formicarum</name>
    <dbReference type="NCBI Taxonomy" id="2778368"/>
    <lineage>
        <taxon>Bacteria</taxon>
        <taxon>Bacillati</taxon>
        <taxon>Chloroflexota</taxon>
        <taxon>Ktedonobacteria</taxon>
        <taxon>Ktedonobacterales</taxon>
        <taxon>Dictyobacteraceae</taxon>
        <taxon>Dictyobacter</taxon>
    </lineage>
</organism>
<comment type="similarity">
    <text evidence="5">Belongs to the Rap family.</text>
</comment>
<evidence type="ECO:0000256" key="3">
    <source>
        <dbReference type="ARBA" id="ARBA00022737"/>
    </source>
</evidence>
<keyword evidence="2" id="KW-0963">Cytoplasm</keyword>
<evidence type="ECO:0000256" key="6">
    <source>
        <dbReference type="PROSITE-ProRule" id="PRU00339"/>
    </source>
</evidence>
<evidence type="ECO:0000256" key="4">
    <source>
        <dbReference type="ARBA" id="ARBA00022803"/>
    </source>
</evidence>
<dbReference type="Proteomes" id="UP000635565">
    <property type="component" value="Unassembled WGS sequence"/>
</dbReference>
<dbReference type="InterPro" id="IPR051476">
    <property type="entry name" value="Bac_ResReg_Asp_Phosphatase"/>
</dbReference>
<comment type="caution">
    <text evidence="8">The sequence shown here is derived from an EMBL/GenBank/DDBJ whole genome shotgun (WGS) entry which is preliminary data.</text>
</comment>
<evidence type="ECO:0000256" key="5">
    <source>
        <dbReference type="ARBA" id="ARBA00038253"/>
    </source>
</evidence>
<dbReference type="InterPro" id="IPR019734">
    <property type="entry name" value="TPR_rpt"/>
</dbReference>
<dbReference type="SUPFAM" id="SSF48452">
    <property type="entry name" value="TPR-like"/>
    <property type="match status" value="2"/>
</dbReference>
<feature type="repeat" description="TPR" evidence="6">
    <location>
        <begin position="148"/>
        <end position="181"/>
    </location>
</feature>
<gene>
    <name evidence="8" type="ORF">KSZ_07180</name>
</gene>
<evidence type="ECO:0000313" key="9">
    <source>
        <dbReference type="Proteomes" id="UP000635565"/>
    </source>
</evidence>
<evidence type="ECO:0000256" key="7">
    <source>
        <dbReference type="SAM" id="Coils"/>
    </source>
</evidence>
<evidence type="ECO:0000313" key="8">
    <source>
        <dbReference type="EMBL" id="GHO82712.1"/>
    </source>
</evidence>
<proteinExistence type="inferred from homology"/>
<dbReference type="Pfam" id="PF13181">
    <property type="entry name" value="TPR_8"/>
    <property type="match status" value="1"/>
</dbReference>
<dbReference type="PROSITE" id="PS50005">
    <property type="entry name" value="TPR"/>
    <property type="match status" value="1"/>
</dbReference>
<keyword evidence="9" id="KW-1185">Reference proteome</keyword>
<accession>A0ABQ3V9B5</accession>
<feature type="coiled-coil region" evidence="7">
    <location>
        <begin position="85"/>
        <end position="144"/>
    </location>
</feature>
<dbReference type="Pfam" id="PF13374">
    <property type="entry name" value="TPR_10"/>
    <property type="match status" value="1"/>
</dbReference>